<evidence type="ECO:0000256" key="1">
    <source>
        <dbReference type="SAM" id="MobiDB-lite"/>
    </source>
</evidence>
<keyword evidence="3" id="KW-1185">Reference proteome</keyword>
<organism evidence="2 3">
    <name type="scientific">Engelhardtia mirabilis</name>
    <dbReference type="NCBI Taxonomy" id="2528011"/>
    <lineage>
        <taxon>Bacteria</taxon>
        <taxon>Pseudomonadati</taxon>
        <taxon>Planctomycetota</taxon>
        <taxon>Planctomycetia</taxon>
        <taxon>Planctomycetia incertae sedis</taxon>
        <taxon>Engelhardtia</taxon>
    </lineage>
</organism>
<dbReference type="Proteomes" id="UP000316921">
    <property type="component" value="Chromosome"/>
</dbReference>
<dbReference type="AlphaFoldDB" id="A0A518BR78"/>
<reference evidence="2 3" key="1">
    <citation type="submission" date="2019-02" db="EMBL/GenBank/DDBJ databases">
        <title>Deep-cultivation of Planctomycetes and their phenomic and genomic characterization uncovers novel biology.</title>
        <authorList>
            <person name="Wiegand S."/>
            <person name="Jogler M."/>
            <person name="Boedeker C."/>
            <person name="Pinto D."/>
            <person name="Vollmers J."/>
            <person name="Rivas-Marin E."/>
            <person name="Kohn T."/>
            <person name="Peeters S.H."/>
            <person name="Heuer A."/>
            <person name="Rast P."/>
            <person name="Oberbeckmann S."/>
            <person name="Bunk B."/>
            <person name="Jeske O."/>
            <person name="Meyerdierks A."/>
            <person name="Storesund J.E."/>
            <person name="Kallscheuer N."/>
            <person name="Luecker S."/>
            <person name="Lage O.M."/>
            <person name="Pohl T."/>
            <person name="Merkel B.J."/>
            <person name="Hornburger P."/>
            <person name="Mueller R.-W."/>
            <person name="Bruemmer F."/>
            <person name="Labrenz M."/>
            <person name="Spormann A.M."/>
            <person name="Op den Camp H."/>
            <person name="Overmann J."/>
            <person name="Amann R."/>
            <person name="Jetten M.S.M."/>
            <person name="Mascher T."/>
            <person name="Medema M.H."/>
            <person name="Devos D.P."/>
            <person name="Kaster A.-K."/>
            <person name="Ovreas L."/>
            <person name="Rohde M."/>
            <person name="Galperin M.Y."/>
            <person name="Jogler C."/>
        </authorList>
    </citation>
    <scope>NUCLEOTIDE SEQUENCE [LARGE SCALE GENOMIC DNA]</scope>
    <source>
        <strain evidence="2 3">Pla133</strain>
    </source>
</reference>
<protein>
    <submittedName>
        <fullName evidence="2">Uncharacterized protein</fullName>
    </submittedName>
</protein>
<dbReference type="Pfam" id="PF17653">
    <property type="entry name" value="DUF5522"/>
    <property type="match status" value="1"/>
</dbReference>
<proteinExistence type="predicted"/>
<dbReference type="PANTHER" id="PTHR21037">
    <property type="entry name" value="39S RIBOSOMAL PROTEIN L14, MITOCHONDRIAL"/>
    <property type="match status" value="1"/>
</dbReference>
<dbReference type="PANTHER" id="PTHR21037:SF2">
    <property type="entry name" value="SIMILAR TO NOVEL PROTEIN"/>
    <property type="match status" value="1"/>
</dbReference>
<dbReference type="KEGG" id="pbap:Pla133_46020"/>
<dbReference type="EMBL" id="CP036287">
    <property type="protein sequence ID" value="QDU69482.1"/>
    <property type="molecule type" value="Genomic_DNA"/>
</dbReference>
<sequence>MKQSTVKQLHDAAAARGDLTYLDPETGLAVLTRVFLRRRGYCCGRGCRHCPYHDEEASDEERQRPPVRPPKRNAG</sequence>
<gene>
    <name evidence="2" type="ORF">Pla133_46020</name>
</gene>
<dbReference type="InterPro" id="IPR040807">
    <property type="entry name" value="DUF5522"/>
</dbReference>
<name>A0A518BR78_9BACT</name>
<evidence type="ECO:0000313" key="2">
    <source>
        <dbReference type="EMBL" id="QDU69482.1"/>
    </source>
</evidence>
<feature type="compositionally biased region" description="Basic and acidic residues" evidence="1">
    <location>
        <begin position="54"/>
        <end position="64"/>
    </location>
</feature>
<evidence type="ECO:0000313" key="3">
    <source>
        <dbReference type="Proteomes" id="UP000316921"/>
    </source>
</evidence>
<accession>A0A518BR78</accession>
<feature type="region of interest" description="Disordered" evidence="1">
    <location>
        <begin position="54"/>
        <end position="75"/>
    </location>
</feature>